<name>A0A2G5B700_COERN</name>
<proteinExistence type="predicted"/>
<evidence type="ECO:0000256" key="1">
    <source>
        <dbReference type="SAM" id="MobiDB-lite"/>
    </source>
</evidence>
<dbReference type="EMBL" id="KZ303513">
    <property type="protein sequence ID" value="PIA14764.1"/>
    <property type="molecule type" value="Genomic_DNA"/>
</dbReference>
<reference evidence="2 3" key="1">
    <citation type="journal article" date="2015" name="Genome Biol. Evol.">
        <title>Phylogenomic analyses indicate that early fungi evolved digesting cell walls of algal ancestors of land plants.</title>
        <authorList>
            <person name="Chang Y."/>
            <person name="Wang S."/>
            <person name="Sekimoto S."/>
            <person name="Aerts A.L."/>
            <person name="Choi C."/>
            <person name="Clum A."/>
            <person name="LaButti K.M."/>
            <person name="Lindquist E.A."/>
            <person name="Yee Ngan C."/>
            <person name="Ohm R.A."/>
            <person name="Salamov A.A."/>
            <person name="Grigoriev I.V."/>
            <person name="Spatafora J.W."/>
            <person name="Berbee M.L."/>
        </authorList>
    </citation>
    <scope>NUCLEOTIDE SEQUENCE [LARGE SCALE GENOMIC DNA]</scope>
    <source>
        <strain evidence="2 3">NRRL 1564</strain>
    </source>
</reference>
<feature type="compositionally biased region" description="Low complexity" evidence="1">
    <location>
        <begin position="49"/>
        <end position="62"/>
    </location>
</feature>
<sequence length="107" mass="11888">MDGGLPTNNKLMRVIITNFVVTQSPAENNTVKKLFGNCKVTAKSMNMESQHQLHLSTQSSAQNTSEGIQQQQQQPKAQVHPLLAGADFDLFQNYALHVPFDRIHTLA</sequence>
<protein>
    <submittedName>
        <fullName evidence="2">Uncharacterized protein</fullName>
    </submittedName>
</protein>
<evidence type="ECO:0000313" key="3">
    <source>
        <dbReference type="Proteomes" id="UP000242474"/>
    </source>
</evidence>
<accession>A0A2G5B700</accession>
<organism evidence="2 3">
    <name type="scientific">Coemansia reversa (strain ATCC 12441 / NRRL 1564)</name>
    <dbReference type="NCBI Taxonomy" id="763665"/>
    <lineage>
        <taxon>Eukaryota</taxon>
        <taxon>Fungi</taxon>
        <taxon>Fungi incertae sedis</taxon>
        <taxon>Zoopagomycota</taxon>
        <taxon>Kickxellomycotina</taxon>
        <taxon>Kickxellomycetes</taxon>
        <taxon>Kickxellales</taxon>
        <taxon>Kickxellaceae</taxon>
        <taxon>Coemansia</taxon>
    </lineage>
</organism>
<keyword evidence="3" id="KW-1185">Reference proteome</keyword>
<gene>
    <name evidence="2" type="ORF">COEREDRAFT_88443</name>
</gene>
<dbReference type="Proteomes" id="UP000242474">
    <property type="component" value="Unassembled WGS sequence"/>
</dbReference>
<evidence type="ECO:0000313" key="2">
    <source>
        <dbReference type="EMBL" id="PIA14764.1"/>
    </source>
</evidence>
<dbReference type="AlphaFoldDB" id="A0A2G5B700"/>
<feature type="region of interest" description="Disordered" evidence="1">
    <location>
        <begin position="46"/>
        <end position="79"/>
    </location>
</feature>